<evidence type="ECO:0000313" key="3">
    <source>
        <dbReference type="Proteomes" id="UP000696485"/>
    </source>
</evidence>
<sequence>MSISVTPSLKGSFSLASSSASTPQDLIHKVTLEQQVTSTPPTTSDLNKTPHHNLAVNQKAVMQPVEDQLLEFYNGNNNRFKKHTWDMERAKHIEYQAIANSLLRIVGGSI</sequence>
<evidence type="ECO:0000256" key="1">
    <source>
        <dbReference type="SAM" id="MobiDB-lite"/>
    </source>
</evidence>
<accession>A0A9P5VFS3</accession>
<dbReference type="Proteomes" id="UP000696485">
    <property type="component" value="Unassembled WGS sequence"/>
</dbReference>
<name>A0A9P5VFS3_9FUNG</name>
<keyword evidence="3" id="KW-1185">Reference proteome</keyword>
<reference evidence="2" key="1">
    <citation type="journal article" date="2020" name="Fungal Divers.">
        <title>Resolving the Mortierellaceae phylogeny through synthesis of multi-gene phylogenetics and phylogenomics.</title>
        <authorList>
            <person name="Vandepol N."/>
            <person name="Liber J."/>
            <person name="Desiro A."/>
            <person name="Na H."/>
            <person name="Kennedy M."/>
            <person name="Barry K."/>
            <person name="Grigoriev I.V."/>
            <person name="Miller A.N."/>
            <person name="O'Donnell K."/>
            <person name="Stajich J.E."/>
            <person name="Bonito G."/>
        </authorList>
    </citation>
    <scope>NUCLEOTIDE SEQUENCE</scope>
    <source>
        <strain evidence="2">NVP1</strain>
    </source>
</reference>
<proteinExistence type="predicted"/>
<feature type="compositionally biased region" description="Low complexity" evidence="1">
    <location>
        <begin position="8"/>
        <end position="21"/>
    </location>
</feature>
<gene>
    <name evidence="2" type="ORF">BG006_005147</name>
</gene>
<feature type="region of interest" description="Disordered" evidence="1">
    <location>
        <begin position="1"/>
        <end position="22"/>
    </location>
</feature>
<protein>
    <submittedName>
        <fullName evidence="2">Uncharacterized protein</fullName>
    </submittedName>
</protein>
<dbReference type="AlphaFoldDB" id="A0A9P5VFS3"/>
<feature type="non-terminal residue" evidence="2">
    <location>
        <position position="110"/>
    </location>
</feature>
<dbReference type="EMBL" id="JAAAUY010002892">
    <property type="protein sequence ID" value="KAF9309186.1"/>
    <property type="molecule type" value="Genomic_DNA"/>
</dbReference>
<comment type="caution">
    <text evidence="2">The sequence shown here is derived from an EMBL/GenBank/DDBJ whole genome shotgun (WGS) entry which is preliminary data.</text>
</comment>
<organism evidence="2 3">
    <name type="scientific">Podila minutissima</name>
    <dbReference type="NCBI Taxonomy" id="64525"/>
    <lineage>
        <taxon>Eukaryota</taxon>
        <taxon>Fungi</taxon>
        <taxon>Fungi incertae sedis</taxon>
        <taxon>Mucoromycota</taxon>
        <taxon>Mortierellomycotina</taxon>
        <taxon>Mortierellomycetes</taxon>
        <taxon>Mortierellales</taxon>
        <taxon>Mortierellaceae</taxon>
        <taxon>Podila</taxon>
    </lineage>
</organism>
<evidence type="ECO:0000313" key="2">
    <source>
        <dbReference type="EMBL" id="KAF9309186.1"/>
    </source>
</evidence>